<evidence type="ECO:0000259" key="2">
    <source>
        <dbReference type="Pfam" id="PF13556"/>
    </source>
</evidence>
<feature type="domain" description="PucR C-terminal helix-turn-helix" evidence="2">
    <location>
        <begin position="365"/>
        <end position="418"/>
    </location>
</feature>
<protein>
    <submittedName>
        <fullName evidence="5">Polyketide synthase regulator</fullName>
    </submittedName>
</protein>
<evidence type="ECO:0000256" key="1">
    <source>
        <dbReference type="ARBA" id="ARBA00006754"/>
    </source>
</evidence>
<comment type="caution">
    <text evidence="5">The sequence shown here is derived from an EMBL/GenBank/DDBJ whole genome shotgun (WGS) entry which is preliminary data.</text>
</comment>
<evidence type="ECO:0000259" key="4">
    <source>
        <dbReference type="Pfam" id="PF17853"/>
    </source>
</evidence>
<comment type="similarity">
    <text evidence="1">Belongs to the CdaR family.</text>
</comment>
<name>A0A3L8PL74_9ACTN</name>
<dbReference type="Proteomes" id="UP000282515">
    <property type="component" value="Unassembled WGS sequence"/>
</dbReference>
<dbReference type="InterPro" id="IPR025736">
    <property type="entry name" value="PucR_C-HTH_dom"/>
</dbReference>
<dbReference type="AlphaFoldDB" id="A0A3L8PL74"/>
<keyword evidence="6" id="KW-1185">Reference proteome</keyword>
<evidence type="ECO:0000313" key="5">
    <source>
        <dbReference type="EMBL" id="RLV56081.1"/>
    </source>
</evidence>
<feature type="domain" description="CdaR GGDEF-like" evidence="4">
    <location>
        <begin position="199"/>
        <end position="311"/>
    </location>
</feature>
<reference evidence="5 6" key="1">
    <citation type="submission" date="2018-10" db="EMBL/GenBank/DDBJ databases">
        <title>Aeromicrobium sp. 9W16Y-2 whole genome shotgun sequence.</title>
        <authorList>
            <person name="Li F."/>
        </authorList>
    </citation>
    <scope>NUCLEOTIDE SEQUENCE [LARGE SCALE GENOMIC DNA]</scope>
    <source>
        <strain evidence="5 6">9W16Y-2</strain>
    </source>
</reference>
<evidence type="ECO:0000259" key="3">
    <source>
        <dbReference type="Pfam" id="PF14361"/>
    </source>
</evidence>
<evidence type="ECO:0000313" key="6">
    <source>
        <dbReference type="Proteomes" id="UP000282515"/>
    </source>
</evidence>
<feature type="domain" description="RsbT co-antagonist protein RsbRD N-terminal" evidence="3">
    <location>
        <begin position="40"/>
        <end position="176"/>
    </location>
</feature>
<organism evidence="5 6">
    <name type="scientific">Aeromicrobium phragmitis</name>
    <dbReference type="NCBI Taxonomy" id="2478914"/>
    <lineage>
        <taxon>Bacteria</taxon>
        <taxon>Bacillati</taxon>
        <taxon>Actinomycetota</taxon>
        <taxon>Actinomycetes</taxon>
        <taxon>Propionibacteriales</taxon>
        <taxon>Nocardioidaceae</taxon>
        <taxon>Aeromicrobium</taxon>
    </lineage>
</organism>
<dbReference type="Gene3D" id="1.10.10.2840">
    <property type="entry name" value="PucR C-terminal helix-turn-helix domain"/>
    <property type="match status" value="1"/>
</dbReference>
<dbReference type="OrthoDB" id="3663486at2"/>
<dbReference type="InterPro" id="IPR051448">
    <property type="entry name" value="CdaR-like_regulators"/>
</dbReference>
<dbReference type="Pfam" id="PF14361">
    <property type="entry name" value="RsbRD_N"/>
    <property type="match status" value="1"/>
</dbReference>
<dbReference type="PANTHER" id="PTHR33744">
    <property type="entry name" value="CARBOHYDRATE DIACID REGULATOR"/>
    <property type="match status" value="1"/>
</dbReference>
<gene>
    <name evidence="5" type="ORF">D9V41_08785</name>
</gene>
<sequence length="429" mass="47398">MSEHIPRRRTVVPGSPEAVEIMRLTAVVAERLQARHDEINASMNEAIEHSIADLDDPELRDMLHASVEGNIATILHMLRNDIPVDHARPATAATEYAVRLARRKVPATSLRRAYHFGSDDLLAQIFEEVREIDVDPNARLRLLHHLAGWLHSYVDWISRIVLDAYEDERRQIEERSASIAASVVRGVLDDVPGAHQGFAERTGYRLEQQHVAAVMWIAQANLGVDHTERLRSLAGELSRATKSATPLFTAVDRNTAWVWFGRGSHGGELDRTSVQSVLADDPEAGIALGRLGRDITGFRTSHRQAEAARDVASVARTGHQLTAHGDRAVAVVAMLLTDIDALGVWVADVLGPLASATEQAERMRGTLLEFLANGGSYQATAERLLLHRNTVKYRVERAIALRGRPLDSDRLDLELALEVVRLLGDVVLP</sequence>
<dbReference type="InterPro" id="IPR041522">
    <property type="entry name" value="CdaR_GGDEF"/>
</dbReference>
<proteinExistence type="inferred from homology"/>
<dbReference type="EMBL" id="RDBF01000005">
    <property type="protein sequence ID" value="RLV56081.1"/>
    <property type="molecule type" value="Genomic_DNA"/>
</dbReference>
<accession>A0A3L8PL74</accession>
<dbReference type="PANTHER" id="PTHR33744:SF1">
    <property type="entry name" value="DNA-BINDING TRANSCRIPTIONAL ACTIVATOR ADER"/>
    <property type="match status" value="1"/>
</dbReference>
<dbReference type="InterPro" id="IPR042070">
    <property type="entry name" value="PucR_C-HTH_sf"/>
</dbReference>
<dbReference type="Pfam" id="PF17853">
    <property type="entry name" value="GGDEF_2"/>
    <property type="match status" value="1"/>
</dbReference>
<dbReference type="InterPro" id="IPR025751">
    <property type="entry name" value="RsbRD_N_dom"/>
</dbReference>
<dbReference type="Pfam" id="PF13556">
    <property type="entry name" value="HTH_30"/>
    <property type="match status" value="1"/>
</dbReference>